<evidence type="ECO:0000313" key="9">
    <source>
        <dbReference type="Proteomes" id="UP001205311"/>
    </source>
</evidence>
<dbReference type="InterPro" id="IPR050638">
    <property type="entry name" value="AA-Vitamin_Transporters"/>
</dbReference>
<evidence type="ECO:0000313" key="8">
    <source>
        <dbReference type="EMBL" id="MCP2260979.1"/>
    </source>
</evidence>
<keyword evidence="3 6" id="KW-0812">Transmembrane</keyword>
<dbReference type="Pfam" id="PF00892">
    <property type="entry name" value="EamA"/>
    <property type="match status" value="1"/>
</dbReference>
<feature type="domain" description="EamA" evidence="7">
    <location>
        <begin position="158"/>
        <end position="290"/>
    </location>
</feature>
<evidence type="ECO:0000256" key="3">
    <source>
        <dbReference type="ARBA" id="ARBA00022692"/>
    </source>
</evidence>
<feature type="transmembrane region" description="Helical" evidence="6">
    <location>
        <begin position="274"/>
        <end position="297"/>
    </location>
</feature>
<keyword evidence="4 6" id="KW-1133">Transmembrane helix</keyword>
<gene>
    <name evidence="8" type="ORF">LX15_004699</name>
</gene>
<comment type="similarity">
    <text evidence="2">Belongs to the EamA transporter family.</text>
</comment>
<feature type="transmembrane region" description="Helical" evidence="6">
    <location>
        <begin position="248"/>
        <end position="268"/>
    </location>
</feature>
<keyword evidence="9" id="KW-1185">Reference proteome</keyword>
<comment type="caution">
    <text evidence="8">The sequence shown here is derived from an EMBL/GenBank/DDBJ whole genome shotgun (WGS) entry which is preliminary data.</text>
</comment>
<dbReference type="EMBL" id="JAMTCP010000034">
    <property type="protein sequence ID" value="MCP2260979.1"/>
    <property type="molecule type" value="Genomic_DNA"/>
</dbReference>
<evidence type="ECO:0000256" key="4">
    <source>
        <dbReference type="ARBA" id="ARBA00022989"/>
    </source>
</evidence>
<evidence type="ECO:0000256" key="2">
    <source>
        <dbReference type="ARBA" id="ARBA00007362"/>
    </source>
</evidence>
<dbReference type="SUPFAM" id="SSF103481">
    <property type="entry name" value="Multidrug resistance efflux transporter EmrE"/>
    <property type="match status" value="2"/>
</dbReference>
<feature type="transmembrane region" description="Helical" evidence="6">
    <location>
        <begin position="188"/>
        <end position="210"/>
    </location>
</feature>
<evidence type="ECO:0000259" key="7">
    <source>
        <dbReference type="Pfam" id="PF00892"/>
    </source>
</evidence>
<name>A0ABT1HZQ0_STRSD</name>
<organism evidence="8 9">
    <name type="scientific">Streptoalloteichus tenebrarius (strain ATCC 17920 / DSM 40477 / JCM 4838 / CBS 697.72 / NBRC 16177 / NCIMB 11028 / NRRL B-12390 / A12253. 1 / ISP 5477)</name>
    <name type="common">Streptomyces tenebrarius</name>
    <dbReference type="NCBI Taxonomy" id="1933"/>
    <lineage>
        <taxon>Bacteria</taxon>
        <taxon>Bacillati</taxon>
        <taxon>Actinomycetota</taxon>
        <taxon>Actinomycetes</taxon>
        <taxon>Pseudonocardiales</taxon>
        <taxon>Pseudonocardiaceae</taxon>
        <taxon>Streptoalloteichus</taxon>
    </lineage>
</organism>
<feature type="transmembrane region" description="Helical" evidence="6">
    <location>
        <begin position="216"/>
        <end position="236"/>
    </location>
</feature>
<dbReference type="InterPro" id="IPR037185">
    <property type="entry name" value="EmrE-like"/>
</dbReference>
<evidence type="ECO:0000256" key="1">
    <source>
        <dbReference type="ARBA" id="ARBA00004141"/>
    </source>
</evidence>
<dbReference type="PANTHER" id="PTHR32322">
    <property type="entry name" value="INNER MEMBRANE TRANSPORTER"/>
    <property type="match status" value="1"/>
</dbReference>
<sequence>MVVRSSQEGAPGPVLASKVGSGRAVGVSLMLGSGLSTQLGAAVAALAFPVIGPVGVVAVRQWVAAVVLLGVGRPRPLSFTAAQWWPVLGLAAVFATMNLALYTAIERIGLGLAVTLEFLGPLAVALAGSRRRTDLACAIAAGVAVVVLTRPQPSTDYLGIGLALLAAVCWGCYILLNRTVGERLPGLEGSAAAAGVSALVYLPVGGLALWHHPPTLPALACALAAGVLSSAVPFLSDLVALRRVPTHYFGIFMSVNPVLAALVGVVVLDQHLDVTSWAAVAVIVSANAVTVTTTTTTRPAGDQTHRS</sequence>
<reference evidence="8 9" key="1">
    <citation type="submission" date="2022-06" db="EMBL/GenBank/DDBJ databases">
        <title>Genomic Encyclopedia of Archaeal and Bacterial Type Strains, Phase II (KMG-II): from individual species to whole genera.</title>
        <authorList>
            <person name="Goeker M."/>
        </authorList>
    </citation>
    <scope>NUCLEOTIDE SEQUENCE [LARGE SCALE GENOMIC DNA]</scope>
    <source>
        <strain evidence="8 9">DSM 40477</strain>
    </source>
</reference>
<keyword evidence="5 6" id="KW-0472">Membrane</keyword>
<dbReference type="PANTHER" id="PTHR32322:SF2">
    <property type="entry name" value="EAMA DOMAIN-CONTAINING PROTEIN"/>
    <property type="match status" value="1"/>
</dbReference>
<feature type="transmembrane region" description="Helical" evidence="6">
    <location>
        <begin position="157"/>
        <end position="176"/>
    </location>
</feature>
<feature type="transmembrane region" description="Helical" evidence="6">
    <location>
        <begin position="84"/>
        <end position="102"/>
    </location>
</feature>
<feature type="transmembrane region" description="Helical" evidence="6">
    <location>
        <begin position="39"/>
        <end position="72"/>
    </location>
</feature>
<dbReference type="InterPro" id="IPR000620">
    <property type="entry name" value="EamA_dom"/>
</dbReference>
<evidence type="ECO:0000256" key="5">
    <source>
        <dbReference type="ARBA" id="ARBA00023136"/>
    </source>
</evidence>
<evidence type="ECO:0000256" key="6">
    <source>
        <dbReference type="SAM" id="Phobius"/>
    </source>
</evidence>
<proteinExistence type="inferred from homology"/>
<comment type="subcellular location">
    <subcellularLocation>
        <location evidence="1">Membrane</location>
        <topology evidence="1">Multi-pass membrane protein</topology>
    </subcellularLocation>
</comment>
<protein>
    <submittedName>
        <fullName evidence="8">Inner membrane transporter RhtA</fullName>
    </submittedName>
</protein>
<dbReference type="Proteomes" id="UP001205311">
    <property type="component" value="Unassembled WGS sequence"/>
</dbReference>
<feature type="transmembrane region" description="Helical" evidence="6">
    <location>
        <begin position="108"/>
        <end position="128"/>
    </location>
</feature>
<accession>A0ABT1HZQ0</accession>